<dbReference type="EMBL" id="HBUE01226103">
    <property type="protein sequence ID" value="CAG6542293.1"/>
    <property type="molecule type" value="Transcribed_RNA"/>
</dbReference>
<reference evidence="1" key="1">
    <citation type="submission" date="2021-05" db="EMBL/GenBank/DDBJ databases">
        <authorList>
            <person name="Alioto T."/>
            <person name="Alioto T."/>
            <person name="Gomez Garrido J."/>
        </authorList>
    </citation>
    <scope>NUCLEOTIDE SEQUENCE</scope>
</reference>
<dbReference type="EMBL" id="HBUE01226107">
    <property type="protein sequence ID" value="CAG6542298.1"/>
    <property type="molecule type" value="Transcribed_RNA"/>
</dbReference>
<dbReference type="EMBL" id="HBUE01332834">
    <property type="protein sequence ID" value="CAG6594378.1"/>
    <property type="molecule type" value="Transcribed_RNA"/>
</dbReference>
<organism evidence="1">
    <name type="scientific">Culex pipiens</name>
    <name type="common">House mosquito</name>
    <dbReference type="NCBI Taxonomy" id="7175"/>
    <lineage>
        <taxon>Eukaryota</taxon>
        <taxon>Metazoa</taxon>
        <taxon>Ecdysozoa</taxon>
        <taxon>Arthropoda</taxon>
        <taxon>Hexapoda</taxon>
        <taxon>Insecta</taxon>
        <taxon>Pterygota</taxon>
        <taxon>Neoptera</taxon>
        <taxon>Endopterygota</taxon>
        <taxon>Diptera</taxon>
        <taxon>Nematocera</taxon>
        <taxon>Culicoidea</taxon>
        <taxon>Culicidae</taxon>
        <taxon>Culicinae</taxon>
        <taxon>Culicini</taxon>
        <taxon>Culex</taxon>
        <taxon>Culex</taxon>
    </lineage>
</organism>
<name>A0A8D8PA39_CULPI</name>
<accession>A0A8D8PA39</accession>
<protein>
    <submittedName>
        <fullName evidence="1">(northern house mosquito) hypothetical protein</fullName>
    </submittedName>
</protein>
<sequence>MVPASRERRGGVRSFIGRAGSAGAAAAALSQPGHRKTPEARTTATVAAKAAAEVTAAQKTFPTLVFFLAHSLSLRFSLSLSLALFNPCTESPDRPFCVACTLVTRRRCPAGLGRCSAPLPSRFPRFLLLHHLLQSLISKDCDTKLGDAFSRYEPLPRTNREFSLKAVNRYTSPISSALRAR</sequence>
<dbReference type="EMBL" id="HBUE01332838">
    <property type="protein sequence ID" value="CAG6594383.1"/>
    <property type="molecule type" value="Transcribed_RNA"/>
</dbReference>
<evidence type="ECO:0000313" key="1">
    <source>
        <dbReference type="EMBL" id="CAG6594381.1"/>
    </source>
</evidence>
<dbReference type="EMBL" id="HBUE01226106">
    <property type="protein sequence ID" value="CAG6542296.1"/>
    <property type="molecule type" value="Transcribed_RNA"/>
</dbReference>
<dbReference type="EMBL" id="HBUE01332837">
    <property type="protein sequence ID" value="CAG6594381.1"/>
    <property type="molecule type" value="Transcribed_RNA"/>
</dbReference>
<dbReference type="AlphaFoldDB" id="A0A8D8PA39"/>
<proteinExistence type="predicted"/>